<dbReference type="InterPro" id="IPR036388">
    <property type="entry name" value="WH-like_DNA-bd_sf"/>
</dbReference>
<organism evidence="2 3">
    <name type="scientific">Stackebrandtia albiflava</name>
    <dbReference type="NCBI Taxonomy" id="406432"/>
    <lineage>
        <taxon>Bacteria</taxon>
        <taxon>Bacillati</taxon>
        <taxon>Actinomycetota</taxon>
        <taxon>Actinomycetes</taxon>
        <taxon>Glycomycetales</taxon>
        <taxon>Glycomycetaceae</taxon>
        <taxon>Stackebrandtia</taxon>
    </lineage>
</organism>
<protein>
    <submittedName>
        <fullName evidence="2">DNA-binding MarR family transcriptional regulator</fullName>
    </submittedName>
</protein>
<evidence type="ECO:0000313" key="2">
    <source>
        <dbReference type="EMBL" id="TWJ12953.1"/>
    </source>
</evidence>
<accession>A0A562V504</accession>
<dbReference type="InterPro" id="IPR036390">
    <property type="entry name" value="WH_DNA-bd_sf"/>
</dbReference>
<keyword evidence="2" id="KW-0238">DNA-binding</keyword>
<proteinExistence type="predicted"/>
<dbReference type="GO" id="GO:0006950">
    <property type="term" value="P:response to stress"/>
    <property type="evidence" value="ECO:0007669"/>
    <property type="project" value="TreeGrafter"/>
</dbReference>
<dbReference type="OrthoDB" id="5195026at2"/>
<dbReference type="SMART" id="SM00347">
    <property type="entry name" value="HTH_MARR"/>
    <property type="match status" value="1"/>
</dbReference>
<dbReference type="PANTHER" id="PTHR33164:SF99">
    <property type="entry name" value="MARR FAMILY REGULATORY PROTEIN"/>
    <property type="match status" value="1"/>
</dbReference>
<dbReference type="AlphaFoldDB" id="A0A562V504"/>
<dbReference type="Pfam" id="PF01047">
    <property type="entry name" value="MarR"/>
    <property type="match status" value="1"/>
</dbReference>
<evidence type="ECO:0000259" key="1">
    <source>
        <dbReference type="PROSITE" id="PS50995"/>
    </source>
</evidence>
<dbReference type="PANTHER" id="PTHR33164">
    <property type="entry name" value="TRANSCRIPTIONAL REGULATOR, MARR FAMILY"/>
    <property type="match status" value="1"/>
</dbReference>
<sequence length="146" mass="16167">MTPPLPTAVRDRGWHALSLLHTRIADRLERSLQRRHRLSVSEYSVLAVLSAQPARHMRMQALSHAVALSQSATTRLVSRLEQRGLLARYLCQEDRRGIYTRITGSGEAALAAARPTHEEQLRQALAEAAEQPELAPLVEAMTGTGD</sequence>
<dbReference type="InterPro" id="IPR039422">
    <property type="entry name" value="MarR/SlyA-like"/>
</dbReference>
<dbReference type="EMBL" id="VLLL01000006">
    <property type="protein sequence ID" value="TWJ12953.1"/>
    <property type="molecule type" value="Genomic_DNA"/>
</dbReference>
<comment type="caution">
    <text evidence="2">The sequence shown here is derived from an EMBL/GenBank/DDBJ whole genome shotgun (WGS) entry which is preliminary data.</text>
</comment>
<feature type="domain" description="HTH marR-type" evidence="1">
    <location>
        <begin position="10"/>
        <end position="146"/>
    </location>
</feature>
<dbReference type="RefSeq" id="WP_147140465.1">
    <property type="nucleotide sequence ID" value="NZ_BAABIJ010000002.1"/>
</dbReference>
<dbReference type="Gene3D" id="1.10.10.10">
    <property type="entry name" value="Winged helix-like DNA-binding domain superfamily/Winged helix DNA-binding domain"/>
    <property type="match status" value="1"/>
</dbReference>
<keyword evidence="3" id="KW-1185">Reference proteome</keyword>
<dbReference type="GO" id="GO:0003700">
    <property type="term" value="F:DNA-binding transcription factor activity"/>
    <property type="evidence" value="ECO:0007669"/>
    <property type="project" value="InterPro"/>
</dbReference>
<dbReference type="Proteomes" id="UP000321617">
    <property type="component" value="Unassembled WGS sequence"/>
</dbReference>
<dbReference type="GO" id="GO:0003677">
    <property type="term" value="F:DNA binding"/>
    <property type="evidence" value="ECO:0007669"/>
    <property type="project" value="UniProtKB-KW"/>
</dbReference>
<dbReference type="SUPFAM" id="SSF46785">
    <property type="entry name" value="Winged helix' DNA-binding domain"/>
    <property type="match status" value="1"/>
</dbReference>
<reference evidence="2 3" key="1">
    <citation type="journal article" date="2013" name="Stand. Genomic Sci.">
        <title>Genomic Encyclopedia of Type Strains, Phase I: The one thousand microbial genomes (KMG-I) project.</title>
        <authorList>
            <person name="Kyrpides N.C."/>
            <person name="Woyke T."/>
            <person name="Eisen J.A."/>
            <person name="Garrity G."/>
            <person name="Lilburn T.G."/>
            <person name="Beck B.J."/>
            <person name="Whitman W.B."/>
            <person name="Hugenholtz P."/>
            <person name="Klenk H.P."/>
        </authorList>
    </citation>
    <scope>NUCLEOTIDE SEQUENCE [LARGE SCALE GENOMIC DNA]</scope>
    <source>
        <strain evidence="2 3">DSM 45044</strain>
    </source>
</reference>
<dbReference type="InterPro" id="IPR000835">
    <property type="entry name" value="HTH_MarR-typ"/>
</dbReference>
<name>A0A562V504_9ACTN</name>
<evidence type="ECO:0000313" key="3">
    <source>
        <dbReference type="Proteomes" id="UP000321617"/>
    </source>
</evidence>
<dbReference type="PROSITE" id="PS50995">
    <property type="entry name" value="HTH_MARR_2"/>
    <property type="match status" value="1"/>
</dbReference>
<gene>
    <name evidence="2" type="ORF">LX16_3720</name>
</gene>